<protein>
    <recommendedName>
        <fullName evidence="3">Per a allergen</fullName>
    </recommendedName>
</protein>
<gene>
    <name evidence="1" type="ORF">ANN_13863</name>
</gene>
<dbReference type="Proteomes" id="UP001148838">
    <property type="component" value="Unassembled WGS sequence"/>
</dbReference>
<evidence type="ECO:0000313" key="1">
    <source>
        <dbReference type="EMBL" id="KAJ4437924.1"/>
    </source>
</evidence>
<organism evidence="1 2">
    <name type="scientific">Periplaneta americana</name>
    <name type="common">American cockroach</name>
    <name type="synonym">Blatta americana</name>
    <dbReference type="NCBI Taxonomy" id="6978"/>
    <lineage>
        <taxon>Eukaryota</taxon>
        <taxon>Metazoa</taxon>
        <taxon>Ecdysozoa</taxon>
        <taxon>Arthropoda</taxon>
        <taxon>Hexapoda</taxon>
        <taxon>Insecta</taxon>
        <taxon>Pterygota</taxon>
        <taxon>Neoptera</taxon>
        <taxon>Polyneoptera</taxon>
        <taxon>Dictyoptera</taxon>
        <taxon>Blattodea</taxon>
        <taxon>Blattoidea</taxon>
        <taxon>Blattidae</taxon>
        <taxon>Blattinae</taxon>
        <taxon>Periplaneta</taxon>
    </lineage>
</organism>
<name>A0ABQ8SUQ5_PERAM</name>
<sequence>MAVLAKGGNFAVTPRVLPFEDIIANVESGIRGVSMDKAEEIRRETARILQRAQPSKSNLTRDESRAIKSLNEKEDILILAADKGTQQ</sequence>
<keyword evidence="2" id="KW-1185">Reference proteome</keyword>
<proteinExistence type="predicted"/>
<dbReference type="EMBL" id="JAJSOF020000019">
    <property type="protein sequence ID" value="KAJ4437924.1"/>
    <property type="molecule type" value="Genomic_DNA"/>
</dbReference>
<evidence type="ECO:0008006" key="3">
    <source>
        <dbReference type="Google" id="ProtNLM"/>
    </source>
</evidence>
<reference evidence="1 2" key="1">
    <citation type="journal article" date="2022" name="Allergy">
        <title>Genome assembly and annotation of Periplaneta americana reveal a comprehensive cockroach allergen profile.</title>
        <authorList>
            <person name="Wang L."/>
            <person name="Xiong Q."/>
            <person name="Saelim N."/>
            <person name="Wang L."/>
            <person name="Nong W."/>
            <person name="Wan A.T."/>
            <person name="Shi M."/>
            <person name="Liu X."/>
            <person name="Cao Q."/>
            <person name="Hui J.H.L."/>
            <person name="Sookrung N."/>
            <person name="Leung T.F."/>
            <person name="Tungtrongchitr A."/>
            <person name="Tsui S.K.W."/>
        </authorList>
    </citation>
    <scope>NUCLEOTIDE SEQUENCE [LARGE SCALE GENOMIC DNA]</scope>
    <source>
        <strain evidence="1">PWHHKU_190912</strain>
    </source>
</reference>
<evidence type="ECO:0000313" key="2">
    <source>
        <dbReference type="Proteomes" id="UP001148838"/>
    </source>
</evidence>
<comment type="caution">
    <text evidence="1">The sequence shown here is derived from an EMBL/GenBank/DDBJ whole genome shotgun (WGS) entry which is preliminary data.</text>
</comment>
<accession>A0ABQ8SUQ5</accession>